<feature type="transmembrane region" description="Helical" evidence="1">
    <location>
        <begin position="33"/>
        <end position="50"/>
    </location>
</feature>
<evidence type="ECO:0000313" key="2">
    <source>
        <dbReference type="EMBL" id="QDH78207.1"/>
    </source>
</evidence>
<name>A0A514CEF9_9BACT</name>
<evidence type="ECO:0000256" key="1">
    <source>
        <dbReference type="SAM" id="Phobius"/>
    </source>
</evidence>
<accession>A0A514CEF9</accession>
<keyword evidence="1" id="KW-0472">Membrane</keyword>
<dbReference type="Proteomes" id="UP000316614">
    <property type="component" value="Chromosome"/>
</dbReference>
<proteinExistence type="predicted"/>
<feature type="transmembrane region" description="Helical" evidence="1">
    <location>
        <begin position="85"/>
        <end position="102"/>
    </location>
</feature>
<organism evidence="2 3">
    <name type="scientific">Echinicola soli</name>
    <dbReference type="NCBI Taxonomy" id="2591634"/>
    <lineage>
        <taxon>Bacteria</taxon>
        <taxon>Pseudomonadati</taxon>
        <taxon>Bacteroidota</taxon>
        <taxon>Cytophagia</taxon>
        <taxon>Cytophagales</taxon>
        <taxon>Cyclobacteriaceae</taxon>
        <taxon>Echinicola</taxon>
    </lineage>
</organism>
<keyword evidence="3" id="KW-1185">Reference proteome</keyword>
<feature type="transmembrane region" description="Helical" evidence="1">
    <location>
        <begin position="9"/>
        <end position="27"/>
    </location>
</feature>
<keyword evidence="1" id="KW-1133">Transmembrane helix</keyword>
<reference evidence="2 3" key="1">
    <citation type="submission" date="2019-06" db="EMBL/GenBank/DDBJ databases">
        <title>Echinicola alkalisoli sp. nov. isolated from saline soil.</title>
        <authorList>
            <person name="Sun J.-Q."/>
            <person name="Xu L."/>
        </authorList>
    </citation>
    <scope>NUCLEOTIDE SEQUENCE [LARGE SCALE GENOMIC DNA]</scope>
    <source>
        <strain evidence="2 3">LN3S3</strain>
    </source>
</reference>
<dbReference type="RefSeq" id="WP_141613467.1">
    <property type="nucleotide sequence ID" value="NZ_CP041253.1"/>
</dbReference>
<dbReference type="EMBL" id="CP041253">
    <property type="protein sequence ID" value="QDH78207.1"/>
    <property type="molecule type" value="Genomic_DNA"/>
</dbReference>
<gene>
    <name evidence="2" type="ORF">FKX85_03785</name>
</gene>
<dbReference type="AlphaFoldDB" id="A0A514CEF9"/>
<keyword evidence="1" id="KW-0812">Transmembrane</keyword>
<evidence type="ECO:0000313" key="3">
    <source>
        <dbReference type="Proteomes" id="UP000316614"/>
    </source>
</evidence>
<sequence>MIIWSGRGIFSILVLLLSVALFMSVLGNAYLQYAFSLSFFVAGVFSWVMGRKWNSDEGKTLVDKKTGQEFSVKPHHSIFWIKMQYWGPVFIILGLLVMFLMGQE</sequence>
<dbReference type="OrthoDB" id="769710at2"/>
<evidence type="ECO:0008006" key="4">
    <source>
        <dbReference type="Google" id="ProtNLM"/>
    </source>
</evidence>
<dbReference type="KEGG" id="echi:FKX85_03785"/>
<protein>
    <recommendedName>
        <fullName evidence="4">DUF3899 domain-containing protein</fullName>
    </recommendedName>
</protein>